<dbReference type="FunCoup" id="A0A5J5EF11">
    <property type="interactions" value="1113"/>
</dbReference>
<comment type="subunit">
    <text evidence="12">Homodimer.</text>
</comment>
<evidence type="ECO:0000256" key="9">
    <source>
        <dbReference type="ARBA" id="ARBA00022842"/>
    </source>
</evidence>
<evidence type="ECO:0000256" key="2">
    <source>
        <dbReference type="ARBA" id="ARBA00012035"/>
    </source>
</evidence>
<keyword evidence="15" id="KW-1185">Reference proteome</keyword>
<dbReference type="SUPFAM" id="SSF53613">
    <property type="entry name" value="Ribokinase-like"/>
    <property type="match status" value="1"/>
</dbReference>
<dbReference type="InterPro" id="IPR002173">
    <property type="entry name" value="Carboh/pur_kinase_PfkB_CS"/>
</dbReference>
<evidence type="ECO:0000313" key="14">
    <source>
        <dbReference type="EMBL" id="KAA8894222.1"/>
    </source>
</evidence>
<dbReference type="OrthoDB" id="415590at2759"/>
<keyword evidence="4 12" id="KW-0808">Transferase</keyword>
<evidence type="ECO:0000313" key="15">
    <source>
        <dbReference type="Proteomes" id="UP000326924"/>
    </source>
</evidence>
<dbReference type="Pfam" id="PF00294">
    <property type="entry name" value="PfkB"/>
    <property type="match status" value="1"/>
</dbReference>
<dbReference type="PANTHER" id="PTHR10584">
    <property type="entry name" value="SUGAR KINASE"/>
    <property type="match status" value="1"/>
</dbReference>
<dbReference type="AlphaFoldDB" id="A0A5J5EF11"/>
<feature type="binding site" evidence="12">
    <location>
        <position position="199"/>
    </location>
    <ligand>
        <name>ATP</name>
        <dbReference type="ChEBI" id="CHEBI:30616"/>
    </ligand>
</feature>
<organism evidence="14 15">
    <name type="scientific">Sphaerosporella brunnea</name>
    <dbReference type="NCBI Taxonomy" id="1250544"/>
    <lineage>
        <taxon>Eukaryota</taxon>
        <taxon>Fungi</taxon>
        <taxon>Dikarya</taxon>
        <taxon>Ascomycota</taxon>
        <taxon>Pezizomycotina</taxon>
        <taxon>Pezizomycetes</taxon>
        <taxon>Pezizales</taxon>
        <taxon>Pyronemataceae</taxon>
        <taxon>Sphaerosporella</taxon>
    </lineage>
</organism>
<accession>A0A5J5EF11</accession>
<dbReference type="PANTHER" id="PTHR10584:SF166">
    <property type="entry name" value="RIBOKINASE"/>
    <property type="match status" value="1"/>
</dbReference>
<evidence type="ECO:0000256" key="10">
    <source>
        <dbReference type="ARBA" id="ARBA00022958"/>
    </source>
</evidence>
<comment type="pathway">
    <text evidence="12">Carbohydrate metabolism; D-ribose degradation; D-ribose 5-phosphate from beta-D-ribopyranose: step 2/2.</text>
</comment>
<dbReference type="GO" id="GO:0005737">
    <property type="term" value="C:cytoplasm"/>
    <property type="evidence" value="ECO:0007669"/>
    <property type="project" value="UniProtKB-SubCell"/>
</dbReference>
<keyword evidence="12" id="KW-0963">Cytoplasm</keyword>
<evidence type="ECO:0000256" key="8">
    <source>
        <dbReference type="ARBA" id="ARBA00022840"/>
    </source>
</evidence>
<sequence length="320" mass="32568">MASPTTPPILVLGSLNTDLVSIAPRLPAAGETLAANDFHMAAGGKGANQAAACARLSRPHSNNVRMAGAVGGDAFGPLLLRALQRSGVDVARVQALADAATGTAVIVVEASTGENRILIHAGANGRVTPALVGGEEEEVFSSPAAAAAVVLQLEIPLPTVLWALRAARLRGVMTVFNPAPAAAALPDACWRDVDCVVVNESEAAQLTGVAVEALDVKEGVEAAGSWFVQRGCAACVVTLGARGCFWICEGGQSGWGDVKGEGEVVDTTGAGDTFVGGLTVALVEGRTLREAVEFASEASGRAVRKRGAMDGVPWRAEVEA</sequence>
<evidence type="ECO:0000256" key="3">
    <source>
        <dbReference type="ARBA" id="ARBA00016943"/>
    </source>
</evidence>
<protein>
    <recommendedName>
        <fullName evidence="3 12">Ribokinase</fullName>
        <shortName evidence="12">RK</shortName>
        <ecNumber evidence="2 12">2.7.1.15</ecNumber>
    </recommendedName>
</protein>
<evidence type="ECO:0000256" key="11">
    <source>
        <dbReference type="ARBA" id="ARBA00023277"/>
    </source>
</evidence>
<evidence type="ECO:0000256" key="5">
    <source>
        <dbReference type="ARBA" id="ARBA00022723"/>
    </source>
</evidence>
<dbReference type="EMBL" id="VXIS01000356">
    <property type="protein sequence ID" value="KAA8894222.1"/>
    <property type="molecule type" value="Genomic_DNA"/>
</dbReference>
<dbReference type="UniPathway" id="UPA00916">
    <property type="reaction ID" value="UER00889"/>
</dbReference>
<dbReference type="CDD" id="cd01174">
    <property type="entry name" value="ribokinase"/>
    <property type="match status" value="1"/>
</dbReference>
<comment type="function">
    <text evidence="12">Catalyzes the phosphorylation of ribose at O-5 in a reaction requiring ATP and magnesium. The resulting D-ribose-5-phosphate can then be used either for sythesis of nucleotides, histidine, and tryptophan, or as a component of the pentose phosphate pathway.</text>
</comment>
<feature type="binding site" evidence="12">
    <location>
        <position position="154"/>
    </location>
    <ligand>
        <name>substrate</name>
    </ligand>
</feature>
<dbReference type="GO" id="GO:0019303">
    <property type="term" value="P:D-ribose catabolic process"/>
    <property type="evidence" value="ECO:0007669"/>
    <property type="project" value="UniProtKB-UniRule"/>
</dbReference>
<feature type="binding site" evidence="12">
    <location>
        <begin position="16"/>
        <end position="18"/>
    </location>
    <ligand>
        <name>substrate</name>
    </ligand>
</feature>
<dbReference type="InParanoid" id="A0A5J5EF11"/>
<dbReference type="InterPro" id="IPR002139">
    <property type="entry name" value="Ribo/fructo_kinase"/>
</dbReference>
<feature type="binding site" evidence="12">
    <location>
        <begin position="238"/>
        <end position="243"/>
    </location>
    <ligand>
        <name>ATP</name>
        <dbReference type="ChEBI" id="CHEBI:30616"/>
    </ligand>
</feature>
<keyword evidence="5 12" id="KW-0479">Metal-binding</keyword>
<dbReference type="PRINTS" id="PR00990">
    <property type="entry name" value="RIBOKINASE"/>
</dbReference>
<dbReference type="PROSITE" id="PS00584">
    <property type="entry name" value="PFKB_KINASES_2"/>
    <property type="match status" value="1"/>
</dbReference>
<comment type="subcellular location">
    <subcellularLocation>
        <location evidence="12">Cytoplasm</location>
    </subcellularLocation>
    <subcellularLocation>
        <location evidence="12">Nucleus</location>
    </subcellularLocation>
</comment>
<feature type="binding site" evidence="12">
    <location>
        <position position="302"/>
    </location>
    <ligand>
        <name>K(+)</name>
        <dbReference type="ChEBI" id="CHEBI:29103"/>
    </ligand>
</feature>
<dbReference type="InterPro" id="IPR029056">
    <property type="entry name" value="Ribokinase-like"/>
</dbReference>
<feature type="binding site" evidence="12">
    <location>
        <position position="305"/>
    </location>
    <ligand>
        <name>K(+)</name>
        <dbReference type="ChEBI" id="CHEBI:29103"/>
    </ligand>
</feature>
<gene>
    <name evidence="14" type="ORF">FN846DRAFT_913141</name>
</gene>
<evidence type="ECO:0000256" key="12">
    <source>
        <dbReference type="HAMAP-Rule" id="MF_03215"/>
    </source>
</evidence>
<feature type="binding site" evidence="12">
    <location>
        <begin position="44"/>
        <end position="48"/>
    </location>
    <ligand>
        <name>substrate</name>
    </ligand>
</feature>
<feature type="binding site" evidence="12">
    <location>
        <position position="272"/>
    </location>
    <ligand>
        <name>substrate</name>
    </ligand>
</feature>
<evidence type="ECO:0000256" key="4">
    <source>
        <dbReference type="ARBA" id="ARBA00022679"/>
    </source>
</evidence>
<comment type="caution">
    <text evidence="12">Lacks conserved residue(s) required for the propagation of feature annotation.</text>
</comment>
<reference evidence="14 15" key="1">
    <citation type="submission" date="2019-09" db="EMBL/GenBank/DDBJ databases">
        <title>Draft genome of the ectomycorrhizal ascomycete Sphaerosporella brunnea.</title>
        <authorList>
            <consortium name="DOE Joint Genome Institute"/>
            <person name="Benucci G.M."/>
            <person name="Marozzi G."/>
            <person name="Antonielli L."/>
            <person name="Sanchez S."/>
            <person name="Marco P."/>
            <person name="Wang X."/>
            <person name="Falini L.B."/>
            <person name="Barry K."/>
            <person name="Haridas S."/>
            <person name="Lipzen A."/>
            <person name="Labutti K."/>
            <person name="Grigoriev I.V."/>
            <person name="Murat C."/>
            <person name="Martin F."/>
            <person name="Albertini E."/>
            <person name="Donnini D."/>
            <person name="Bonito G."/>
        </authorList>
    </citation>
    <scope>NUCLEOTIDE SEQUENCE [LARGE SCALE GENOMIC DNA]</scope>
    <source>
        <strain evidence="14 15">Sb_GMNB300</strain>
    </source>
</reference>
<evidence type="ECO:0000256" key="6">
    <source>
        <dbReference type="ARBA" id="ARBA00022741"/>
    </source>
</evidence>
<proteinExistence type="inferred from homology"/>
<dbReference type="GO" id="GO:0004747">
    <property type="term" value="F:ribokinase activity"/>
    <property type="evidence" value="ECO:0007669"/>
    <property type="project" value="UniProtKB-UniRule"/>
</dbReference>
<comment type="similarity">
    <text evidence="1">Belongs to the carbohydrate kinase pfkB family.</text>
</comment>
<feature type="binding site" evidence="12">
    <location>
        <begin position="271"/>
        <end position="272"/>
    </location>
    <ligand>
        <name>ATP</name>
        <dbReference type="ChEBI" id="CHEBI:30616"/>
    </ligand>
</feature>
<keyword evidence="9 12" id="KW-0460">Magnesium</keyword>
<feature type="binding site" evidence="12">
    <location>
        <position position="307"/>
    </location>
    <ligand>
        <name>K(+)</name>
        <dbReference type="ChEBI" id="CHEBI:29103"/>
    </ligand>
</feature>
<keyword evidence="6 12" id="KW-0547">Nucleotide-binding</keyword>
<dbReference type="GO" id="GO:0005524">
    <property type="term" value="F:ATP binding"/>
    <property type="evidence" value="ECO:0007669"/>
    <property type="project" value="UniProtKB-UniRule"/>
</dbReference>
<dbReference type="GO" id="GO:0005634">
    <property type="term" value="C:nucleus"/>
    <property type="evidence" value="ECO:0007669"/>
    <property type="project" value="UniProtKB-SubCell"/>
</dbReference>
<comment type="cofactor">
    <cofactor evidence="12">
        <name>Mg(2+)</name>
        <dbReference type="ChEBI" id="CHEBI:18420"/>
    </cofactor>
    <text evidence="12">Requires a divalent cation, most likely magnesium in vivo, as an electrophilic catalyst to aid phosphoryl group transfer. It is the chelate of the metal and the nucleotide that is the actual substrate.</text>
</comment>
<evidence type="ECO:0000256" key="1">
    <source>
        <dbReference type="ARBA" id="ARBA00005380"/>
    </source>
</evidence>
<feature type="binding site" evidence="12">
    <location>
        <position position="266"/>
    </location>
    <ligand>
        <name>K(+)</name>
        <dbReference type="ChEBI" id="CHEBI:29103"/>
    </ligand>
</feature>
<comment type="caution">
    <text evidence="14">The sequence shown here is derived from an EMBL/GenBank/DDBJ whole genome shotgun (WGS) entry which is preliminary data.</text>
</comment>
<dbReference type="InterPro" id="IPR011877">
    <property type="entry name" value="Ribokinase"/>
</dbReference>
<keyword evidence="8 12" id="KW-0067">ATP-binding</keyword>
<dbReference type="Gene3D" id="3.40.1190.20">
    <property type="match status" value="1"/>
</dbReference>
<dbReference type="GO" id="GO:0046872">
    <property type="term" value="F:metal ion binding"/>
    <property type="evidence" value="ECO:0007669"/>
    <property type="project" value="UniProtKB-KW"/>
</dbReference>
<evidence type="ECO:0000259" key="13">
    <source>
        <dbReference type="Pfam" id="PF00294"/>
    </source>
</evidence>
<dbReference type="EC" id="2.7.1.15" evidence="2 12"/>
<keyword evidence="7 12" id="KW-0418">Kinase</keyword>
<keyword evidence="12" id="KW-0539">Nucleus</keyword>
<dbReference type="InterPro" id="IPR011611">
    <property type="entry name" value="PfkB_dom"/>
</dbReference>
<feature type="binding site" evidence="12">
    <location>
        <position position="268"/>
    </location>
    <ligand>
        <name>K(+)</name>
        <dbReference type="ChEBI" id="CHEBI:29103"/>
    </ligand>
</feature>
<comment type="similarity">
    <text evidence="12">Belongs to the carbohydrate kinase PfkB family. Ribokinase subfamily.</text>
</comment>
<name>A0A5J5EF11_9PEZI</name>
<feature type="domain" description="Carbohydrate kinase PfkB" evidence="13">
    <location>
        <begin position="9"/>
        <end position="314"/>
    </location>
</feature>
<dbReference type="Proteomes" id="UP000326924">
    <property type="component" value="Unassembled WGS sequence"/>
</dbReference>
<evidence type="ECO:0000256" key="7">
    <source>
        <dbReference type="ARBA" id="ARBA00022777"/>
    </source>
</evidence>
<comment type="catalytic activity">
    <reaction evidence="12">
        <text>D-ribose + ATP = D-ribose 5-phosphate + ADP + H(+)</text>
        <dbReference type="Rhea" id="RHEA:13697"/>
        <dbReference type="ChEBI" id="CHEBI:15378"/>
        <dbReference type="ChEBI" id="CHEBI:30616"/>
        <dbReference type="ChEBI" id="CHEBI:47013"/>
        <dbReference type="ChEBI" id="CHEBI:78346"/>
        <dbReference type="ChEBI" id="CHEBI:456216"/>
        <dbReference type="EC" id="2.7.1.15"/>
    </reaction>
</comment>
<keyword evidence="10 12" id="KW-0630">Potassium</keyword>
<keyword evidence="11 12" id="KW-0119">Carbohydrate metabolism</keyword>
<comment type="activity regulation">
    <text evidence="12">Activated by a monovalent cation that binds near, but not in, the active site. The most likely occupant of the site in vivo is potassium. Ion binding induces a conformational change that may alter substrate affinity.</text>
</comment>
<feature type="active site" description="Proton acceptor" evidence="12">
    <location>
        <position position="272"/>
    </location>
</feature>
<dbReference type="HAMAP" id="MF_01987">
    <property type="entry name" value="Ribokinase"/>
    <property type="match status" value="1"/>
</dbReference>